<dbReference type="EMBL" id="JAHBMH010000073">
    <property type="protein sequence ID" value="KAK1933288.1"/>
    <property type="molecule type" value="Genomic_DNA"/>
</dbReference>
<accession>A0AAD9G7M9</accession>
<comment type="caution">
    <text evidence="1">The sequence shown here is derived from an EMBL/GenBank/DDBJ whole genome shotgun (WGS) entry which is preliminary data.</text>
</comment>
<keyword evidence="2" id="KW-1185">Reference proteome</keyword>
<dbReference type="Proteomes" id="UP001195914">
    <property type="component" value="Unassembled WGS sequence"/>
</dbReference>
<name>A0AAD9G7M9_BABDI</name>
<evidence type="ECO:0000313" key="1">
    <source>
        <dbReference type="EMBL" id="KAK1933288.1"/>
    </source>
</evidence>
<reference evidence="1" key="2">
    <citation type="submission" date="2021-05" db="EMBL/GenBank/DDBJ databases">
        <authorList>
            <person name="Pain A."/>
        </authorList>
    </citation>
    <scope>NUCLEOTIDE SEQUENCE</scope>
    <source>
        <strain evidence="1">1802A</strain>
    </source>
</reference>
<organism evidence="1 2">
    <name type="scientific">Babesia divergens</name>
    <dbReference type="NCBI Taxonomy" id="32595"/>
    <lineage>
        <taxon>Eukaryota</taxon>
        <taxon>Sar</taxon>
        <taxon>Alveolata</taxon>
        <taxon>Apicomplexa</taxon>
        <taxon>Aconoidasida</taxon>
        <taxon>Piroplasmida</taxon>
        <taxon>Babesiidae</taxon>
        <taxon>Babesia</taxon>
    </lineage>
</organism>
<protein>
    <submittedName>
        <fullName evidence="1">SWI/SNF complex subunit SMARCC2</fullName>
    </submittedName>
</protein>
<dbReference type="AlphaFoldDB" id="A0AAD9G7M9"/>
<proteinExistence type="predicted"/>
<sequence>MLERFKDSLWCSWCYSNSLYPLAIPKHALVRVLVPLGADGSDHTLIVSNWDDNKWERLYDIIDRVGLDWERVRIEMGSDVTVRECMYHFIIAPLEQDTRGLIRLPVCFGNVYNGRDEIPFFTSENTITAFLAFCASMLSPVVASRAAKVILDRVMQEISPSPQSTIGKESEWSAKDAESMGPNAPIFLDSYQVNSASQGEDFHDLGFMMSGGQRLRGNSSLYGFRAKPTDQYIGTGAEYESTGPSFISNHTIDDATLYGAFKDALQSSTDTCSELAEMQQEKINDLLEQLIELKIKRIKHKLNVYASTCEQMNNNEVKMVSTKALMIDNTQRLELSQILQCDSNT</sequence>
<gene>
    <name evidence="1" type="ORF">X943_003019</name>
</gene>
<evidence type="ECO:0000313" key="2">
    <source>
        <dbReference type="Proteomes" id="UP001195914"/>
    </source>
</evidence>
<reference evidence="1" key="1">
    <citation type="journal article" date="2014" name="Nucleic Acids Res.">
        <title>The evolutionary dynamics of variant antigen genes in Babesia reveal a history of genomic innovation underlying host-parasite interaction.</title>
        <authorList>
            <person name="Jackson A.P."/>
            <person name="Otto T.D."/>
            <person name="Darby A."/>
            <person name="Ramaprasad A."/>
            <person name="Xia D."/>
            <person name="Echaide I.E."/>
            <person name="Farber M."/>
            <person name="Gahlot S."/>
            <person name="Gamble J."/>
            <person name="Gupta D."/>
            <person name="Gupta Y."/>
            <person name="Jackson L."/>
            <person name="Malandrin L."/>
            <person name="Malas T.B."/>
            <person name="Moussa E."/>
            <person name="Nair M."/>
            <person name="Reid A.J."/>
            <person name="Sanders M."/>
            <person name="Sharma J."/>
            <person name="Tracey A."/>
            <person name="Quail M.A."/>
            <person name="Weir W."/>
            <person name="Wastling J.M."/>
            <person name="Hall N."/>
            <person name="Willadsen P."/>
            <person name="Lingelbach K."/>
            <person name="Shiels B."/>
            <person name="Tait A."/>
            <person name="Berriman M."/>
            <person name="Allred D.R."/>
            <person name="Pain A."/>
        </authorList>
    </citation>
    <scope>NUCLEOTIDE SEQUENCE</scope>
    <source>
        <strain evidence="1">1802A</strain>
    </source>
</reference>